<feature type="chain" id="PRO_5033029087" evidence="12">
    <location>
        <begin position="24"/>
        <end position="642"/>
    </location>
</feature>
<evidence type="ECO:0000256" key="9">
    <source>
        <dbReference type="ARBA" id="ARBA00023237"/>
    </source>
</evidence>
<dbReference type="PROSITE" id="PS52016">
    <property type="entry name" value="TONB_DEPENDENT_REC_3"/>
    <property type="match status" value="1"/>
</dbReference>
<feature type="domain" description="TonB-dependent receptor plug" evidence="14">
    <location>
        <begin position="54"/>
        <end position="159"/>
    </location>
</feature>
<evidence type="ECO:0000256" key="10">
    <source>
        <dbReference type="PROSITE-ProRule" id="PRU01360"/>
    </source>
</evidence>
<dbReference type="EMBL" id="WTYN01000001">
    <property type="protein sequence ID" value="MXO62001.1"/>
    <property type="molecule type" value="Genomic_DNA"/>
</dbReference>
<comment type="caution">
    <text evidence="15">The sequence shown here is derived from an EMBL/GenBank/DDBJ whole genome shotgun (WGS) entry which is preliminary data.</text>
</comment>
<dbReference type="InterPro" id="IPR000531">
    <property type="entry name" value="Beta-barrel_TonB"/>
</dbReference>
<keyword evidence="5 12" id="KW-0732">Signal</keyword>
<evidence type="ECO:0000256" key="12">
    <source>
        <dbReference type="SAM" id="SignalP"/>
    </source>
</evidence>
<dbReference type="CDD" id="cd01347">
    <property type="entry name" value="ligand_gated_channel"/>
    <property type="match status" value="1"/>
</dbReference>
<evidence type="ECO:0000256" key="7">
    <source>
        <dbReference type="ARBA" id="ARBA00023077"/>
    </source>
</evidence>
<evidence type="ECO:0000259" key="13">
    <source>
        <dbReference type="Pfam" id="PF00593"/>
    </source>
</evidence>
<dbReference type="SUPFAM" id="SSF56935">
    <property type="entry name" value="Porins"/>
    <property type="match status" value="1"/>
</dbReference>
<dbReference type="InterPro" id="IPR012910">
    <property type="entry name" value="Plug_dom"/>
</dbReference>
<protein>
    <submittedName>
        <fullName evidence="15">TonB-dependent receptor</fullName>
    </submittedName>
</protein>
<proteinExistence type="inferred from homology"/>
<sequence>MRKPGYLFATATAAVVFSAPAMAQDAVETADIVTGDPYHAPWTMIVTGEPERVDEVGQAVTVLGEGDVVQGPDIVRLIERAPGVTVARNGPVGGFTGVFVRGAASEQTLVLIDGVRVSDVASPGGGFDFGNLLLGEVERVELLRGSNSTVWGSDAMGGVISVVTRLRPEPVASVEYGGDDELYLTASGAVQGDRYGFGIGASHYEGDGFSSAASGTEPDGLRQTAVHARADLMAAESLDLAFSGRYADGRLDIDGYPAPNYTFADTAEYQDTRQLSARAQVRYVAIDRLELQAAYTIADTARDLFDPASGDAAYFESDGKSQRAEFSANYMLFQELDVKLGAEREWQDYRTEGYGALSDGTARLSSAYALLDYDRGPVHGSAGVRLDDHDRFGSQISFGANGSWEFAEHTRLRASYGEGFKTPTLYQLLSDYGNRFLQPETSKSLDVGIEHGTRGAPVHAALTLFRRDSRNLIDFVSCFGSSAGFCTDPAYPRPFGTYDNIGRARAQGVEVELGAQVSERLSALAVYSYIDTENRTAGSANEGNWLARRPRHALTTSMDWRSPLAGLSLGGDVRLVGDSFDDAGNVTRLDGYALVDVRASMPLGEKVEFFGRVENVFDTDYTTVAGYGTQGRAAYLGARLRM</sequence>
<keyword evidence="2 10" id="KW-0813">Transport</keyword>
<dbReference type="Pfam" id="PF07715">
    <property type="entry name" value="Plug"/>
    <property type="match status" value="1"/>
</dbReference>
<dbReference type="AlphaFoldDB" id="A0A844YCU2"/>
<evidence type="ECO:0000256" key="11">
    <source>
        <dbReference type="RuleBase" id="RU003357"/>
    </source>
</evidence>
<gene>
    <name evidence="15" type="ORF">GRI48_03160</name>
</gene>
<dbReference type="InterPro" id="IPR037066">
    <property type="entry name" value="Plug_dom_sf"/>
</dbReference>
<dbReference type="PANTHER" id="PTHR30069">
    <property type="entry name" value="TONB-DEPENDENT OUTER MEMBRANE RECEPTOR"/>
    <property type="match status" value="1"/>
</dbReference>
<dbReference type="Gene3D" id="2.40.170.20">
    <property type="entry name" value="TonB-dependent receptor, beta-barrel domain"/>
    <property type="match status" value="1"/>
</dbReference>
<keyword evidence="3 10" id="KW-1134">Transmembrane beta strand</keyword>
<dbReference type="RefSeq" id="WP_160671281.1">
    <property type="nucleotide sequence ID" value="NZ_WTYN01000001.1"/>
</dbReference>
<evidence type="ECO:0000256" key="3">
    <source>
        <dbReference type="ARBA" id="ARBA00022452"/>
    </source>
</evidence>
<organism evidence="15 16">
    <name type="scientific">Qipengyuania oceanensis</name>
    <dbReference type="NCBI Taxonomy" id="1463597"/>
    <lineage>
        <taxon>Bacteria</taxon>
        <taxon>Pseudomonadati</taxon>
        <taxon>Pseudomonadota</taxon>
        <taxon>Alphaproteobacteria</taxon>
        <taxon>Sphingomonadales</taxon>
        <taxon>Erythrobacteraceae</taxon>
        <taxon>Qipengyuania</taxon>
    </lineage>
</organism>
<evidence type="ECO:0000256" key="6">
    <source>
        <dbReference type="ARBA" id="ARBA00023065"/>
    </source>
</evidence>
<dbReference type="GO" id="GO:0009279">
    <property type="term" value="C:cell outer membrane"/>
    <property type="evidence" value="ECO:0007669"/>
    <property type="project" value="UniProtKB-SubCell"/>
</dbReference>
<dbReference type="InterPro" id="IPR039426">
    <property type="entry name" value="TonB-dep_rcpt-like"/>
</dbReference>
<accession>A0A844YCU2</accession>
<evidence type="ECO:0000256" key="1">
    <source>
        <dbReference type="ARBA" id="ARBA00004571"/>
    </source>
</evidence>
<dbReference type="Gene3D" id="2.170.130.10">
    <property type="entry name" value="TonB-dependent receptor, plug domain"/>
    <property type="match status" value="1"/>
</dbReference>
<name>A0A844YCU2_9SPHN</name>
<comment type="similarity">
    <text evidence="10 11">Belongs to the TonB-dependent receptor family.</text>
</comment>
<evidence type="ECO:0000313" key="15">
    <source>
        <dbReference type="EMBL" id="MXO62001.1"/>
    </source>
</evidence>
<dbReference type="GO" id="GO:0006811">
    <property type="term" value="P:monoatomic ion transport"/>
    <property type="evidence" value="ECO:0007669"/>
    <property type="project" value="UniProtKB-KW"/>
</dbReference>
<keyword evidence="8 10" id="KW-0472">Membrane</keyword>
<evidence type="ECO:0000313" key="16">
    <source>
        <dbReference type="Proteomes" id="UP000445582"/>
    </source>
</evidence>
<dbReference type="Proteomes" id="UP000445582">
    <property type="component" value="Unassembled WGS sequence"/>
</dbReference>
<evidence type="ECO:0000256" key="5">
    <source>
        <dbReference type="ARBA" id="ARBA00022729"/>
    </source>
</evidence>
<feature type="domain" description="TonB-dependent receptor-like beta-barrel" evidence="13">
    <location>
        <begin position="248"/>
        <end position="616"/>
    </location>
</feature>
<reference evidence="15 16" key="1">
    <citation type="submission" date="2019-12" db="EMBL/GenBank/DDBJ databases">
        <title>Genomic-based taxomic classification of the family Erythrobacteraceae.</title>
        <authorList>
            <person name="Xu L."/>
        </authorList>
    </citation>
    <scope>NUCLEOTIDE SEQUENCE [LARGE SCALE GENOMIC DNA]</scope>
    <source>
        <strain evidence="15 16">MCCC 1A09965</strain>
    </source>
</reference>
<dbReference type="OrthoDB" id="9796221at2"/>
<keyword evidence="15" id="KW-0675">Receptor</keyword>
<dbReference type="InterPro" id="IPR036942">
    <property type="entry name" value="Beta-barrel_TonB_sf"/>
</dbReference>
<keyword evidence="4 10" id="KW-0812">Transmembrane</keyword>
<dbReference type="Pfam" id="PF00593">
    <property type="entry name" value="TonB_dep_Rec_b-barrel"/>
    <property type="match status" value="1"/>
</dbReference>
<evidence type="ECO:0000259" key="14">
    <source>
        <dbReference type="Pfam" id="PF07715"/>
    </source>
</evidence>
<keyword evidence="6" id="KW-0406">Ion transport</keyword>
<keyword evidence="9 10" id="KW-0998">Cell outer membrane</keyword>
<dbReference type="GO" id="GO:0015889">
    <property type="term" value="P:cobalamin transport"/>
    <property type="evidence" value="ECO:0007669"/>
    <property type="project" value="TreeGrafter"/>
</dbReference>
<keyword evidence="16" id="KW-1185">Reference proteome</keyword>
<evidence type="ECO:0000256" key="8">
    <source>
        <dbReference type="ARBA" id="ARBA00023136"/>
    </source>
</evidence>
<feature type="signal peptide" evidence="12">
    <location>
        <begin position="1"/>
        <end position="23"/>
    </location>
</feature>
<evidence type="ECO:0000256" key="4">
    <source>
        <dbReference type="ARBA" id="ARBA00022692"/>
    </source>
</evidence>
<comment type="subcellular location">
    <subcellularLocation>
        <location evidence="1 10">Cell outer membrane</location>
        <topology evidence="1 10">Multi-pass membrane protein</topology>
    </subcellularLocation>
</comment>
<keyword evidence="7 11" id="KW-0798">TonB box</keyword>
<dbReference type="PANTHER" id="PTHR30069:SF53">
    <property type="entry name" value="COLICIN I RECEPTOR-RELATED"/>
    <property type="match status" value="1"/>
</dbReference>
<evidence type="ECO:0000256" key="2">
    <source>
        <dbReference type="ARBA" id="ARBA00022448"/>
    </source>
</evidence>